<feature type="region of interest" description="Disordered" evidence="1">
    <location>
        <begin position="1"/>
        <end position="21"/>
    </location>
</feature>
<reference evidence="2 3" key="1">
    <citation type="submission" date="2018-06" db="EMBL/GenBank/DDBJ databases">
        <authorList>
            <consortium name="Pathogen Informatics"/>
            <person name="Doyle S."/>
        </authorList>
    </citation>
    <scope>NUCLEOTIDE SEQUENCE [LARGE SCALE GENOMIC DNA]</scope>
    <source>
        <strain evidence="2 3">NCTC7582</strain>
    </source>
</reference>
<proteinExistence type="predicted"/>
<dbReference type="Pfam" id="PF08863">
    <property type="entry name" value="YolD"/>
    <property type="match status" value="1"/>
</dbReference>
<dbReference type="EMBL" id="UAQE01000001">
    <property type="protein sequence ID" value="SPT98449.1"/>
    <property type="molecule type" value="Genomic_DNA"/>
</dbReference>
<sequence length="90" mass="10537">MAKTKTPTKKKEPKHPDRDEFDLEEIANTLTEAMGEKQTKAFTIYKWDEPLTGTVTKMDANTKLIHIKDKYMNIHKVHFLDILKISDIDY</sequence>
<protein>
    <submittedName>
        <fullName evidence="2">YolD-like protein</fullName>
    </submittedName>
</protein>
<gene>
    <name evidence="2" type="ORF">NCTC7582_01666</name>
</gene>
<evidence type="ECO:0000256" key="1">
    <source>
        <dbReference type="SAM" id="MobiDB-lite"/>
    </source>
</evidence>
<evidence type="ECO:0000313" key="2">
    <source>
        <dbReference type="EMBL" id="SPT98449.1"/>
    </source>
</evidence>
<dbReference type="AlphaFoldDB" id="A0A2X0XHP9"/>
<accession>A0A2X0XHP9</accession>
<dbReference type="InterPro" id="IPR014962">
    <property type="entry name" value="YolD"/>
</dbReference>
<dbReference type="Proteomes" id="UP000251431">
    <property type="component" value="Unassembled WGS sequence"/>
</dbReference>
<dbReference type="RefSeq" id="WP_112117020.1">
    <property type="nucleotide sequence ID" value="NZ_UAQE01000001.1"/>
</dbReference>
<name>A0A2X0XHP9_9BACI</name>
<feature type="compositionally biased region" description="Basic residues" evidence="1">
    <location>
        <begin position="1"/>
        <end position="13"/>
    </location>
</feature>
<evidence type="ECO:0000313" key="3">
    <source>
        <dbReference type="Proteomes" id="UP000251431"/>
    </source>
</evidence>
<organism evidence="2 3">
    <name type="scientific">Lysinibacillus capsici</name>
    <dbReference type="NCBI Taxonomy" id="2115968"/>
    <lineage>
        <taxon>Bacteria</taxon>
        <taxon>Bacillati</taxon>
        <taxon>Bacillota</taxon>
        <taxon>Bacilli</taxon>
        <taxon>Bacillales</taxon>
        <taxon>Bacillaceae</taxon>
        <taxon>Lysinibacillus</taxon>
    </lineage>
</organism>